<dbReference type="EMBL" id="ACOU01000004">
    <property type="protein sequence ID" value="EKX72702.1"/>
    <property type="molecule type" value="Genomic_DNA"/>
</dbReference>
<dbReference type="VEuPathDB" id="PiroplasmaDB:BEWA_012610"/>
<evidence type="ECO:0000313" key="2">
    <source>
        <dbReference type="Proteomes" id="UP000031512"/>
    </source>
</evidence>
<gene>
    <name evidence="1" type="ORF">BEWA_012610</name>
</gene>
<organism evidence="1 2">
    <name type="scientific">Theileria equi strain WA</name>
    <dbReference type="NCBI Taxonomy" id="1537102"/>
    <lineage>
        <taxon>Eukaryota</taxon>
        <taxon>Sar</taxon>
        <taxon>Alveolata</taxon>
        <taxon>Apicomplexa</taxon>
        <taxon>Aconoidasida</taxon>
        <taxon>Piroplasmida</taxon>
        <taxon>Theileriidae</taxon>
        <taxon>Theileria</taxon>
    </lineage>
</organism>
<comment type="caution">
    <text evidence="1">The sequence shown here is derived from an EMBL/GenBank/DDBJ whole genome shotgun (WGS) entry which is preliminary data.</text>
</comment>
<accession>L1LB90</accession>
<dbReference type="GeneID" id="15804337"/>
<dbReference type="OrthoDB" id="365254at2759"/>
<name>L1LB90_THEEQ</name>
<dbReference type="AlphaFoldDB" id="L1LB90"/>
<sequence length="119" mass="13652">MDFEEERVGIHRAINTHAKRIITSYYSVLESCQIDPQKDSLLCSQVENFQIKLHVDSFLHSCRSLYAIASDLSINSLLHSPEAEIEERKKREAEVAKNIHHLRNESKLMDDVISSISNS</sequence>
<dbReference type="Proteomes" id="UP000031512">
    <property type="component" value="Unassembled WGS sequence"/>
</dbReference>
<dbReference type="KEGG" id="beq:BEWA_012610"/>
<dbReference type="eggNOG" id="ENOG502SZHV">
    <property type="taxonomic scope" value="Eukaryota"/>
</dbReference>
<evidence type="ECO:0008006" key="3">
    <source>
        <dbReference type="Google" id="ProtNLM"/>
    </source>
</evidence>
<proteinExistence type="predicted"/>
<keyword evidence="2" id="KW-1185">Reference proteome</keyword>
<dbReference type="RefSeq" id="XP_004832154.1">
    <property type="nucleotide sequence ID" value="XM_004832097.1"/>
</dbReference>
<protein>
    <recommendedName>
        <fullName evidence="3">Mediator of RNA polymerase II transcription subunit 22</fullName>
    </recommendedName>
</protein>
<evidence type="ECO:0000313" key="1">
    <source>
        <dbReference type="EMBL" id="EKX72702.1"/>
    </source>
</evidence>
<reference evidence="1 2" key="1">
    <citation type="journal article" date="2012" name="BMC Genomics">
        <title>Comparative genomic analysis and phylogenetic position of Theileria equi.</title>
        <authorList>
            <person name="Kappmeyer L.S."/>
            <person name="Thiagarajan M."/>
            <person name="Herndon D.R."/>
            <person name="Ramsay J.D."/>
            <person name="Caler E."/>
            <person name="Djikeng A."/>
            <person name="Gillespie J.J."/>
            <person name="Lau A.O."/>
            <person name="Roalson E.H."/>
            <person name="Silva J.C."/>
            <person name="Silva M.G."/>
            <person name="Suarez C.E."/>
            <person name="Ueti M.W."/>
            <person name="Nene V.M."/>
            <person name="Mealey R.H."/>
            <person name="Knowles D.P."/>
            <person name="Brayton K.A."/>
        </authorList>
    </citation>
    <scope>NUCLEOTIDE SEQUENCE [LARGE SCALE GENOMIC DNA]</scope>
    <source>
        <strain evidence="1 2">WA</strain>
    </source>
</reference>